<keyword evidence="2" id="KW-0812">Transmembrane</keyword>
<keyword evidence="2" id="KW-1133">Transmembrane helix</keyword>
<dbReference type="Proteomes" id="UP001152885">
    <property type="component" value="Unassembled WGS sequence"/>
</dbReference>
<dbReference type="InterPro" id="IPR036400">
    <property type="entry name" value="Cyt_B5-like_heme/steroid_sf"/>
</dbReference>
<dbReference type="SUPFAM" id="SSF55856">
    <property type="entry name" value="Cytochrome b5-like heme/steroid binding domain"/>
    <property type="match status" value="1"/>
</dbReference>
<dbReference type="InterPro" id="IPR050577">
    <property type="entry name" value="MAPR/NEUFC/NENF-like"/>
</dbReference>
<dbReference type="AlphaFoldDB" id="A0A9W4TYC2"/>
<sequence>MNRFTFFDALRIFGGILLLNCLCSYWFTSSTTWNYDGKYLNIKYFMNLFQSRINLTMEELSKYNGSNSKLPIYLAINGSVFDVSSSPEIYGPGKSYNKLTGKDCARIFVTGCFMKPDEYTYDLRGLDEKEVEADLPAWIEYFQQHRKYWYVGTVQHDDSSLPRYPPSPCEHLKFPGMNVH</sequence>
<comment type="similarity">
    <text evidence="1">Belongs to the cytochrome b5 family. MAPR subfamily.</text>
</comment>
<proteinExistence type="inferred from homology"/>
<dbReference type="PANTHER" id="PTHR10281">
    <property type="entry name" value="MEMBRANE-ASSOCIATED PROGESTERONE RECEPTOR COMPONENT-RELATED"/>
    <property type="match status" value="1"/>
</dbReference>
<dbReference type="InterPro" id="IPR001199">
    <property type="entry name" value="Cyt_B5-like_heme/steroid-bd"/>
</dbReference>
<dbReference type="PANTHER" id="PTHR10281:SF76">
    <property type="entry name" value="CALCUTTA CUP-RELATED"/>
    <property type="match status" value="1"/>
</dbReference>
<keyword evidence="2" id="KW-0472">Membrane</keyword>
<accession>A0A9W4TYC2</accession>
<organism evidence="4 5">
    <name type="scientific">Candida verbasci</name>
    <dbReference type="NCBI Taxonomy" id="1227364"/>
    <lineage>
        <taxon>Eukaryota</taxon>
        <taxon>Fungi</taxon>
        <taxon>Dikarya</taxon>
        <taxon>Ascomycota</taxon>
        <taxon>Saccharomycotina</taxon>
        <taxon>Pichiomycetes</taxon>
        <taxon>Debaryomycetaceae</taxon>
        <taxon>Candida/Lodderomyces clade</taxon>
        <taxon>Candida</taxon>
    </lineage>
</organism>
<comment type="caution">
    <text evidence="4">The sequence shown here is derived from an EMBL/GenBank/DDBJ whole genome shotgun (WGS) entry which is preliminary data.</text>
</comment>
<reference evidence="4" key="1">
    <citation type="submission" date="2022-12" db="EMBL/GenBank/DDBJ databases">
        <authorList>
            <person name="Brejova B."/>
        </authorList>
    </citation>
    <scope>NUCLEOTIDE SEQUENCE</scope>
</reference>
<dbReference type="SMART" id="SM01117">
    <property type="entry name" value="Cyt-b5"/>
    <property type="match status" value="1"/>
</dbReference>
<gene>
    <name evidence="4" type="ORF">CANVERA_P3291</name>
</gene>
<dbReference type="OrthoDB" id="10257697at2759"/>
<evidence type="ECO:0000256" key="2">
    <source>
        <dbReference type="SAM" id="Phobius"/>
    </source>
</evidence>
<feature type="domain" description="Cytochrome b5 heme-binding" evidence="3">
    <location>
        <begin position="55"/>
        <end position="155"/>
    </location>
</feature>
<dbReference type="GO" id="GO:0016020">
    <property type="term" value="C:membrane"/>
    <property type="evidence" value="ECO:0007669"/>
    <property type="project" value="TreeGrafter"/>
</dbReference>
<evidence type="ECO:0000313" key="4">
    <source>
        <dbReference type="EMBL" id="CAI5758779.1"/>
    </source>
</evidence>
<feature type="transmembrane region" description="Helical" evidence="2">
    <location>
        <begin position="9"/>
        <end position="27"/>
    </location>
</feature>
<protein>
    <recommendedName>
        <fullName evidence="3">Cytochrome b5 heme-binding domain-containing protein</fullName>
    </recommendedName>
</protein>
<dbReference type="Pfam" id="PF00173">
    <property type="entry name" value="Cyt-b5"/>
    <property type="match status" value="1"/>
</dbReference>
<name>A0A9W4TYC2_9ASCO</name>
<dbReference type="EMBL" id="CANTUO010000003">
    <property type="protein sequence ID" value="CAI5758779.1"/>
    <property type="molecule type" value="Genomic_DNA"/>
</dbReference>
<evidence type="ECO:0000313" key="5">
    <source>
        <dbReference type="Proteomes" id="UP001152885"/>
    </source>
</evidence>
<evidence type="ECO:0000259" key="3">
    <source>
        <dbReference type="SMART" id="SM01117"/>
    </source>
</evidence>
<evidence type="ECO:0000256" key="1">
    <source>
        <dbReference type="ARBA" id="ARBA00038357"/>
    </source>
</evidence>
<dbReference type="Gene3D" id="3.10.120.10">
    <property type="entry name" value="Cytochrome b5-like heme/steroid binding domain"/>
    <property type="match status" value="1"/>
</dbReference>
<dbReference type="GO" id="GO:0012505">
    <property type="term" value="C:endomembrane system"/>
    <property type="evidence" value="ECO:0007669"/>
    <property type="project" value="TreeGrafter"/>
</dbReference>
<keyword evidence="5" id="KW-1185">Reference proteome</keyword>